<dbReference type="InterPro" id="IPR004360">
    <property type="entry name" value="Glyas_Fos-R_dOase_dom"/>
</dbReference>
<dbReference type="EMBL" id="JAEDXU010000005">
    <property type="protein sequence ID" value="MBP1046857.1"/>
    <property type="molecule type" value="Genomic_DNA"/>
</dbReference>
<evidence type="ECO:0000313" key="3">
    <source>
        <dbReference type="Proteomes" id="UP000673375"/>
    </source>
</evidence>
<dbReference type="InterPro" id="IPR050383">
    <property type="entry name" value="GlyoxalaseI/FosfomycinResist"/>
</dbReference>
<protein>
    <submittedName>
        <fullName evidence="2">VOC family protein</fullName>
    </submittedName>
</protein>
<dbReference type="InterPro" id="IPR029068">
    <property type="entry name" value="Glyas_Bleomycin-R_OHBP_Dase"/>
</dbReference>
<reference evidence="2 3" key="1">
    <citation type="submission" date="2020-12" db="EMBL/GenBank/DDBJ databases">
        <title>Vagococcus allomyrinae sp. nov. and Enterococcus lavae sp. nov., isolated from the larvae of Allomyrina dichotoma.</title>
        <authorList>
            <person name="Lee S.D."/>
        </authorList>
    </citation>
    <scope>NUCLEOTIDE SEQUENCE [LARGE SCALE GENOMIC DNA]</scope>
    <source>
        <strain evidence="2 3">BWM-S5</strain>
    </source>
</reference>
<dbReference type="Proteomes" id="UP000673375">
    <property type="component" value="Unassembled WGS sequence"/>
</dbReference>
<dbReference type="Gene3D" id="3.10.180.10">
    <property type="entry name" value="2,3-Dihydroxybiphenyl 1,2-Dioxygenase, domain 1"/>
    <property type="match status" value="2"/>
</dbReference>
<accession>A0ABS4CKP4</accession>
<dbReference type="PROSITE" id="PS51819">
    <property type="entry name" value="VOC"/>
    <property type="match status" value="2"/>
</dbReference>
<name>A0ABS4CKP4_9ENTE</name>
<evidence type="ECO:0000313" key="2">
    <source>
        <dbReference type="EMBL" id="MBP1046857.1"/>
    </source>
</evidence>
<keyword evidence="3" id="KW-1185">Reference proteome</keyword>
<dbReference type="PANTHER" id="PTHR21366">
    <property type="entry name" value="GLYOXALASE FAMILY PROTEIN"/>
    <property type="match status" value="1"/>
</dbReference>
<comment type="caution">
    <text evidence="2">The sequence shown here is derived from an EMBL/GenBank/DDBJ whole genome shotgun (WGS) entry which is preliminary data.</text>
</comment>
<dbReference type="Pfam" id="PF00903">
    <property type="entry name" value="Glyoxalase"/>
    <property type="match status" value="1"/>
</dbReference>
<feature type="domain" description="VOC" evidence="1">
    <location>
        <begin position="15"/>
        <end position="127"/>
    </location>
</feature>
<organism evidence="2 3">
    <name type="scientific">Enterococcus larvae</name>
    <dbReference type="NCBI Taxonomy" id="2794352"/>
    <lineage>
        <taxon>Bacteria</taxon>
        <taxon>Bacillati</taxon>
        <taxon>Bacillota</taxon>
        <taxon>Bacilli</taxon>
        <taxon>Lactobacillales</taxon>
        <taxon>Enterococcaceae</taxon>
        <taxon>Enterococcus</taxon>
    </lineage>
</organism>
<dbReference type="RefSeq" id="WP_209557648.1">
    <property type="nucleotide sequence ID" value="NZ_JAEDXU010000005.1"/>
</dbReference>
<dbReference type="SUPFAM" id="SSF54593">
    <property type="entry name" value="Glyoxalase/Bleomycin resistance protein/Dihydroxybiphenyl dioxygenase"/>
    <property type="match status" value="2"/>
</dbReference>
<gene>
    <name evidence="2" type="ORF">I6N96_11315</name>
</gene>
<proteinExistence type="predicted"/>
<sequence>MMTTRNLEPLFEVAQLAMVNLYTPKLEESIKFFEVMGMLVVHTDEEGSVYMRAYEDPYKYSMKLTPHHEAGLVKASWRATSQAAMDRRVEVLSSLPQGKGWVEPAYGRGKAYEFTSPDNHLFEIFFDVEYYEAPEELKSKLNNRPQRRPLTGVPVRRLDHMNCLAKDVDKNVAFFTEHLGFNVREYLAKEDGTKGAAWLSVSPLVHEIAFMTDGMMEKAAPGRLHHVAYWFGDPQDLEYLSDALTELGIPVEAGPLKHGVSQAKCMYAIEPGGNRIELFGDTGYLIFDPTWEPVEWNIHDAEKAIIWYGAGLPHSYFRYGTPVIEDQEITPFY</sequence>
<dbReference type="InterPro" id="IPR037523">
    <property type="entry name" value="VOC_core"/>
</dbReference>
<evidence type="ECO:0000259" key="1">
    <source>
        <dbReference type="PROSITE" id="PS51819"/>
    </source>
</evidence>
<feature type="domain" description="VOC" evidence="1">
    <location>
        <begin position="157"/>
        <end position="281"/>
    </location>
</feature>